<dbReference type="GO" id="GO:0008432">
    <property type="term" value="F:JUN kinase binding"/>
    <property type="evidence" value="ECO:0007669"/>
    <property type="project" value="TreeGrafter"/>
</dbReference>
<dbReference type="InterPro" id="IPR011047">
    <property type="entry name" value="Quinoprotein_ADH-like_sf"/>
</dbReference>
<protein>
    <submittedName>
        <fullName evidence="3">RH2 domain-containing protein</fullName>
    </submittedName>
</protein>
<dbReference type="InterPro" id="IPR039911">
    <property type="entry name" value="JIP3/JIP4"/>
</dbReference>
<dbReference type="GO" id="GO:0030159">
    <property type="term" value="F:signaling receptor complex adaptor activity"/>
    <property type="evidence" value="ECO:0007669"/>
    <property type="project" value="TreeGrafter"/>
</dbReference>
<evidence type="ECO:0000256" key="1">
    <source>
        <dbReference type="SAM" id="MobiDB-lite"/>
    </source>
</evidence>
<evidence type="ECO:0000313" key="3">
    <source>
        <dbReference type="WBParaSite" id="ALUE_0001695701-mRNA-1"/>
    </source>
</evidence>
<name>A0A9J2Q4T9_ASCLU</name>
<dbReference type="InterPro" id="IPR015943">
    <property type="entry name" value="WD40/YVTN_repeat-like_dom_sf"/>
</dbReference>
<dbReference type="Proteomes" id="UP000036681">
    <property type="component" value="Unplaced"/>
</dbReference>
<keyword evidence="2" id="KW-1185">Reference proteome</keyword>
<dbReference type="GO" id="GO:0005737">
    <property type="term" value="C:cytoplasm"/>
    <property type="evidence" value="ECO:0007669"/>
    <property type="project" value="TreeGrafter"/>
</dbReference>
<dbReference type="Gene3D" id="2.130.10.10">
    <property type="entry name" value="YVTN repeat-like/Quinoprotein amine dehydrogenase"/>
    <property type="match status" value="1"/>
</dbReference>
<dbReference type="GO" id="GO:0019894">
    <property type="term" value="F:kinesin binding"/>
    <property type="evidence" value="ECO:0007669"/>
    <property type="project" value="TreeGrafter"/>
</dbReference>
<dbReference type="PANTHER" id="PTHR13886:SF4">
    <property type="entry name" value="JNK-INTERACTING PROTEIN 3"/>
    <property type="match status" value="1"/>
</dbReference>
<dbReference type="Pfam" id="PF19056">
    <property type="entry name" value="WD40_2"/>
    <property type="match status" value="2"/>
</dbReference>
<proteinExistence type="predicted"/>
<reference evidence="3" key="1">
    <citation type="submission" date="2023-03" db="UniProtKB">
        <authorList>
            <consortium name="WormBaseParasite"/>
        </authorList>
    </citation>
    <scope>IDENTIFICATION</scope>
</reference>
<dbReference type="SUPFAM" id="SSF50998">
    <property type="entry name" value="Quinoprotein alcohol dehydrogenase-like"/>
    <property type="match status" value="1"/>
</dbReference>
<evidence type="ECO:0000313" key="2">
    <source>
        <dbReference type="Proteomes" id="UP000036681"/>
    </source>
</evidence>
<dbReference type="WBParaSite" id="ALUE_0001695701-mRNA-1">
    <property type="protein sequence ID" value="ALUE_0001695701-mRNA-1"/>
    <property type="gene ID" value="ALUE_0001695701"/>
</dbReference>
<accession>A0A9J2Q4T9</accession>
<sequence length="795" mass="88601">MAYSASERRAAERRQQYKIVREHMMKEDDGRLHAYGWSLPATVDDPNDSTSIPVPVFCRPLMDMEPSLKIWCASGVMLRGGRTKDGGYIIGDSVFYSGSNSPNDATPPPDKSVDRLDFELRVALREAREMEMLAWESSSLVWVCSSNQGRSHVAIVDSNNPNSVIEAFPVCSSHLLCVSSIPGVRESDYPPDDNDWKSFVRGGGFVKDLPADVNEPEEFGAVQWVELRKLESDEDPTPTYCGPDQKPSPTRSRDFSVCEVPIASTSDIQQGFNALSELVNDTMDLLSEPNEINGAVVVKDYLLLEKYKDSSIKGVADSKEGPGTLPPHIKDGLSKYNGVADSKEGPGTLPPHIKDGLSKYNGLSENMTALPTMWMGSQNEYIFIHSAVSEWRKCLRRIKMPDSVLCILHYKGRVFAALANGSIAVFHREESGGWSETGYHTITVGRATSSVRSLSVVAGRIWAAYRNCIIVIDPKDLTVHKVFAAHPRRDSQVRHMQWVGDGVWISIRLDSTLRLYHAHTYAHLQDVDIEPYVTKMLVRSLSVVAGRIWAAYRNCIIVIDPKDLTVHKVFAAHPRRDSQVRHMQWVGDGVWISIRLDSTLRLYHAHTYAHLQDVDIEPYVTKMLGTNKLDFSYMRTTALLVSCRRLWIGTGTGVIISVPLTESNGTRVETKVPVQGAGEEVRGPGGLIRVYSDLNSERVTPGSFIPYCDMARAQLSFHGHKDSVKFFLAVPGIESEVKKDEAQESRKMLIVSGGDGYIDFRMGEEEDNLNGPSALRPRDMSHLIVWEVDTSLSRS</sequence>
<organism evidence="2 3">
    <name type="scientific">Ascaris lumbricoides</name>
    <name type="common">Giant roundworm</name>
    <dbReference type="NCBI Taxonomy" id="6252"/>
    <lineage>
        <taxon>Eukaryota</taxon>
        <taxon>Metazoa</taxon>
        <taxon>Ecdysozoa</taxon>
        <taxon>Nematoda</taxon>
        <taxon>Chromadorea</taxon>
        <taxon>Rhabditida</taxon>
        <taxon>Spirurina</taxon>
        <taxon>Ascaridomorpha</taxon>
        <taxon>Ascaridoidea</taxon>
        <taxon>Ascarididae</taxon>
        <taxon>Ascaris</taxon>
    </lineage>
</organism>
<feature type="region of interest" description="Disordered" evidence="1">
    <location>
        <begin position="233"/>
        <end position="253"/>
    </location>
</feature>
<dbReference type="AlphaFoldDB" id="A0A9J2Q4T9"/>
<dbReference type="GO" id="GO:0016192">
    <property type="term" value="P:vesicle-mediated transport"/>
    <property type="evidence" value="ECO:0007669"/>
    <property type="project" value="TreeGrafter"/>
</dbReference>
<dbReference type="GO" id="GO:0005078">
    <property type="term" value="F:MAP-kinase scaffold activity"/>
    <property type="evidence" value="ECO:0007669"/>
    <property type="project" value="InterPro"/>
</dbReference>
<dbReference type="PANTHER" id="PTHR13886">
    <property type="entry name" value="JNK/SAPK-ASSOCIATED PROTEIN"/>
    <property type="match status" value="1"/>
</dbReference>